<dbReference type="KEGG" id="oih:OB1045"/>
<dbReference type="Gene3D" id="3.40.50.1820">
    <property type="entry name" value="alpha/beta hydrolase"/>
    <property type="match status" value="1"/>
</dbReference>
<keyword evidence="3" id="KW-0645">Protease</keyword>
<dbReference type="GO" id="GO:0004177">
    <property type="term" value="F:aminopeptidase activity"/>
    <property type="evidence" value="ECO:0007669"/>
    <property type="project" value="UniProtKB-KW"/>
</dbReference>
<dbReference type="HOGENOM" id="CLU_020336_50_0_9"/>
<evidence type="ECO:0000313" key="4">
    <source>
        <dbReference type="Proteomes" id="UP000000822"/>
    </source>
</evidence>
<dbReference type="EMBL" id="BA000028">
    <property type="protein sequence ID" value="BAC13001.1"/>
    <property type="molecule type" value="Genomic_DNA"/>
</dbReference>
<protein>
    <submittedName>
        <fullName evidence="3">Prolyl aminopeptidase (Proline iminopeptidase)</fullName>
        <ecNumber evidence="3">3.4.11.5</ecNumber>
    </submittedName>
</protein>
<dbReference type="SUPFAM" id="SSF53474">
    <property type="entry name" value="alpha/beta-Hydrolases"/>
    <property type="match status" value="1"/>
</dbReference>
<reference evidence="3 4" key="1">
    <citation type="journal article" date="2001" name="FEMS Microbiol. Lett.">
        <title>Oceanobacillus iheyensis gen. nov., sp. nov., a deep-sea extremely halotolerant and alkaliphilic species isolated from a depth of 1050 m on the Iheya Ridge.</title>
        <authorList>
            <person name="Lu J."/>
            <person name="Nogi Y."/>
            <person name="Takami H."/>
        </authorList>
    </citation>
    <scope>NUCLEOTIDE SEQUENCE [LARGE SCALE GENOMIC DNA]</scope>
    <source>
        <strain evidence="4">DSM 14371 / CIP 107618 / JCM 11309 / KCTC 3954 / HTE831</strain>
    </source>
</reference>
<dbReference type="EC" id="3.4.11.5" evidence="3"/>
<evidence type="ECO:0000313" key="3">
    <source>
        <dbReference type="EMBL" id="BAC13001.1"/>
    </source>
</evidence>
<dbReference type="RefSeq" id="WP_011065447.1">
    <property type="nucleotide sequence ID" value="NC_004193.1"/>
</dbReference>
<keyword evidence="1 3" id="KW-0378">Hydrolase</keyword>
<dbReference type="PANTHER" id="PTHR43798">
    <property type="entry name" value="MONOACYLGLYCEROL LIPASE"/>
    <property type="match status" value="1"/>
</dbReference>
<dbReference type="AlphaFoldDB" id="Q8CUR2"/>
<name>Q8CUR2_OCEIH</name>
<sequence>MWREEKIETVKGTFQYFFKGDGPPLAVTHLFSEFNERGNNFADKFTAHYSVYLINLRGCGESASATSTDQFSMIEAVKDLEAIRIALNVPIWSFAGHSTGGMLALKYAIESPQSVNKIIAGGLSASNEYMKHPDSIYCKKNKDNPRILEIIEKLGQKETPIEERRALVKEWGLMYVYNKHRYDEMIKRPNSGKVVSNRLDYYSYEELPSYDLRPYLVNVNVPAYIYSGLHDRQCPHVFSKEAADLIPNATFTTFSNSNHNPFMEEESAFEDFVVQTIQKENNIDD</sequence>
<feature type="domain" description="AB hydrolase-1" evidence="2">
    <location>
        <begin position="40"/>
        <end position="265"/>
    </location>
</feature>
<organism evidence="3 4">
    <name type="scientific">Oceanobacillus iheyensis (strain DSM 14371 / CIP 107618 / JCM 11309 / KCTC 3954 / HTE831)</name>
    <dbReference type="NCBI Taxonomy" id="221109"/>
    <lineage>
        <taxon>Bacteria</taxon>
        <taxon>Bacillati</taxon>
        <taxon>Bacillota</taxon>
        <taxon>Bacilli</taxon>
        <taxon>Bacillales</taxon>
        <taxon>Bacillaceae</taxon>
        <taxon>Oceanobacillus</taxon>
    </lineage>
</organism>
<dbReference type="OrthoDB" id="9796770at2"/>
<keyword evidence="4" id="KW-1185">Reference proteome</keyword>
<dbReference type="InterPro" id="IPR029058">
    <property type="entry name" value="AB_hydrolase_fold"/>
</dbReference>
<dbReference type="eggNOG" id="COG2267">
    <property type="taxonomic scope" value="Bacteria"/>
</dbReference>
<dbReference type="PhylomeDB" id="Q8CUR2"/>
<dbReference type="GO" id="GO:0016020">
    <property type="term" value="C:membrane"/>
    <property type="evidence" value="ECO:0007669"/>
    <property type="project" value="TreeGrafter"/>
</dbReference>
<accession>Q8CUR2</accession>
<evidence type="ECO:0000256" key="1">
    <source>
        <dbReference type="ARBA" id="ARBA00022801"/>
    </source>
</evidence>
<reference evidence="3 4" key="2">
    <citation type="journal article" date="2002" name="Nucleic Acids Res.">
        <title>Genome sequence of Oceanobacillus iheyensis isolated from the Iheya Ridge and its unexpected adaptive capabilities to extreme environments.</title>
        <authorList>
            <person name="Takami H."/>
            <person name="Takaki Y."/>
            <person name="Uchiyama I."/>
        </authorList>
    </citation>
    <scope>NUCLEOTIDE SEQUENCE [LARGE SCALE GENOMIC DNA]</scope>
    <source>
        <strain evidence="4">DSM 14371 / CIP 107618 / JCM 11309 / KCTC 3954 / HTE831</strain>
    </source>
</reference>
<dbReference type="Proteomes" id="UP000000822">
    <property type="component" value="Chromosome"/>
</dbReference>
<gene>
    <name evidence="3" type="ordered locus">OB1045</name>
</gene>
<dbReference type="ESTHER" id="oceih-OB1045">
    <property type="family name" value="6_AlphaBeta_hydrolase"/>
</dbReference>
<evidence type="ECO:0000259" key="2">
    <source>
        <dbReference type="Pfam" id="PF00561"/>
    </source>
</evidence>
<dbReference type="STRING" id="221109.gene:10733283"/>
<dbReference type="Gene3D" id="6.10.140.700">
    <property type="match status" value="1"/>
</dbReference>
<dbReference type="PANTHER" id="PTHR43798:SF31">
    <property type="entry name" value="AB HYDROLASE SUPERFAMILY PROTEIN YCLE"/>
    <property type="match status" value="1"/>
</dbReference>
<proteinExistence type="predicted"/>
<dbReference type="InterPro" id="IPR000073">
    <property type="entry name" value="AB_hydrolase_1"/>
</dbReference>
<dbReference type="InterPro" id="IPR050266">
    <property type="entry name" value="AB_hydrolase_sf"/>
</dbReference>
<keyword evidence="3" id="KW-0031">Aminopeptidase</keyword>
<dbReference type="Pfam" id="PF00561">
    <property type="entry name" value="Abhydrolase_1"/>
    <property type="match status" value="1"/>
</dbReference>